<gene>
    <name evidence="5" type="ORF">BHQ10_000318</name>
</gene>
<keyword evidence="3" id="KW-0732">Signal</keyword>
<proteinExistence type="inferred from homology"/>
<comment type="similarity">
    <text evidence="1 3">Belongs to the type-B carboxylesterase/lipase family.</text>
</comment>
<evidence type="ECO:0000256" key="1">
    <source>
        <dbReference type="ARBA" id="ARBA00005964"/>
    </source>
</evidence>
<name>A0A364KL77_TALAM</name>
<dbReference type="OrthoDB" id="4218248at2759"/>
<dbReference type="AlphaFoldDB" id="A0A364KL77"/>
<evidence type="ECO:0000259" key="4">
    <source>
        <dbReference type="Pfam" id="PF00135"/>
    </source>
</evidence>
<dbReference type="SUPFAM" id="SSF53474">
    <property type="entry name" value="alpha/beta-Hydrolases"/>
    <property type="match status" value="1"/>
</dbReference>
<organism evidence="5 6">
    <name type="scientific">Talaromyces amestolkiae</name>
    <dbReference type="NCBI Taxonomy" id="1196081"/>
    <lineage>
        <taxon>Eukaryota</taxon>
        <taxon>Fungi</taxon>
        <taxon>Dikarya</taxon>
        <taxon>Ascomycota</taxon>
        <taxon>Pezizomycotina</taxon>
        <taxon>Eurotiomycetes</taxon>
        <taxon>Eurotiomycetidae</taxon>
        <taxon>Eurotiales</taxon>
        <taxon>Trichocomaceae</taxon>
        <taxon>Talaromyces</taxon>
        <taxon>Talaromyces sect. Talaromyces</taxon>
    </lineage>
</organism>
<feature type="signal peptide" evidence="3">
    <location>
        <begin position="1"/>
        <end position="21"/>
    </location>
</feature>
<evidence type="ECO:0000256" key="3">
    <source>
        <dbReference type="RuleBase" id="RU361235"/>
    </source>
</evidence>
<dbReference type="Proteomes" id="UP000249363">
    <property type="component" value="Unassembled WGS sequence"/>
</dbReference>
<keyword evidence="6" id="KW-1185">Reference proteome</keyword>
<feature type="domain" description="Carboxylesterase type B" evidence="4">
    <location>
        <begin position="25"/>
        <end position="494"/>
    </location>
</feature>
<accession>A0A364KL77</accession>
<feature type="chain" id="PRO_5016487795" description="Carboxylic ester hydrolase" evidence="3">
    <location>
        <begin position="22"/>
        <end position="528"/>
    </location>
</feature>
<dbReference type="Pfam" id="PF00135">
    <property type="entry name" value="COesterase"/>
    <property type="match status" value="1"/>
</dbReference>
<dbReference type="STRING" id="1196081.A0A364KL77"/>
<dbReference type="InterPro" id="IPR019826">
    <property type="entry name" value="Carboxylesterase_B_AS"/>
</dbReference>
<dbReference type="EMBL" id="MIKG01000001">
    <property type="protein sequence ID" value="RAO64306.1"/>
    <property type="molecule type" value="Genomic_DNA"/>
</dbReference>
<protein>
    <recommendedName>
        <fullName evidence="3">Carboxylic ester hydrolase</fullName>
        <ecNumber evidence="3">3.1.1.-</ecNumber>
    </recommendedName>
</protein>
<dbReference type="GO" id="GO:0016787">
    <property type="term" value="F:hydrolase activity"/>
    <property type="evidence" value="ECO:0007669"/>
    <property type="project" value="UniProtKB-KW"/>
</dbReference>
<evidence type="ECO:0000256" key="2">
    <source>
        <dbReference type="ARBA" id="ARBA00022801"/>
    </source>
</evidence>
<dbReference type="Gene3D" id="3.40.50.1820">
    <property type="entry name" value="alpha/beta hydrolase"/>
    <property type="match status" value="1"/>
</dbReference>
<evidence type="ECO:0000313" key="6">
    <source>
        <dbReference type="Proteomes" id="UP000249363"/>
    </source>
</evidence>
<dbReference type="GeneID" id="63789535"/>
<dbReference type="InterPro" id="IPR050309">
    <property type="entry name" value="Type-B_Carboxylest/Lipase"/>
</dbReference>
<dbReference type="InterPro" id="IPR029058">
    <property type="entry name" value="AB_hydrolase_fold"/>
</dbReference>
<comment type="caution">
    <text evidence="5">The sequence shown here is derived from an EMBL/GenBank/DDBJ whole genome shotgun (WGS) entry which is preliminary data.</text>
</comment>
<evidence type="ECO:0000313" key="5">
    <source>
        <dbReference type="EMBL" id="RAO64306.1"/>
    </source>
</evidence>
<keyword evidence="2 3" id="KW-0378">Hydrolase</keyword>
<sequence length="528" mass="57568">MPSQAASVSALLLGLTTCASAALYDQVIQTQYGPIQGYAAFNSPFTGNLTHWKDITVWKGIPFAATTAGENRFKPPQPVTGWTETFNASSWGDICPDSSSSSSYTVSEDCLSLNIWSAANSTDAKLPVVMWSYPGLSTAADALFDGGGMADQGIVYVNYNYRASSFGWLALPELSEERYEETGYNSSGNWGMLDQFAALQWIYENIANFGGDPNHITVMGQSSGSAATYHILNSPLTKGLIKGAIIESGVRDPQDPLCTSLAESYTPLNESLQAGKEFMASLNVTTLAELRALPMEDLESSPSNPGSIEFTATLDGYAMPATYYDTLVQGLAHNVPIITGNTKDESGAAYGLNITVDTYLSDFNSTFSGEWLDKFLALYPADNDTAASGAVNSQWTDRSKVGTWLWTQMWLASNVTTAPVYNYYWDHAPPGMDQGAYHESEINYVLNNLYDTDLSWEEEDYNIARQMNGYWANFIKTGDPNGEGLTTWDPVNSSQLVQHVGDGWGAIQVAPAAKIELFKAWFATLEKY</sequence>
<dbReference type="EC" id="3.1.1.-" evidence="3"/>
<dbReference type="PROSITE" id="PS00122">
    <property type="entry name" value="CARBOXYLESTERASE_B_1"/>
    <property type="match status" value="1"/>
</dbReference>
<reference evidence="5 6" key="1">
    <citation type="journal article" date="2017" name="Biotechnol. Biofuels">
        <title>Differential beta-glucosidase expression as a function of carbon source availability in Talaromyces amestolkiae: a genomic and proteomic approach.</title>
        <authorList>
            <person name="de Eugenio L.I."/>
            <person name="Mendez-Liter J.A."/>
            <person name="Nieto-Dominguez M."/>
            <person name="Alonso L."/>
            <person name="Gil-Munoz J."/>
            <person name="Barriuso J."/>
            <person name="Prieto A."/>
            <person name="Martinez M.J."/>
        </authorList>
    </citation>
    <scope>NUCLEOTIDE SEQUENCE [LARGE SCALE GENOMIC DNA]</scope>
    <source>
        <strain evidence="5 6">CIB</strain>
    </source>
</reference>
<dbReference type="InterPro" id="IPR002018">
    <property type="entry name" value="CarbesteraseB"/>
</dbReference>
<dbReference type="RefSeq" id="XP_040728823.1">
    <property type="nucleotide sequence ID" value="XM_040875407.1"/>
</dbReference>
<dbReference type="PANTHER" id="PTHR11559">
    <property type="entry name" value="CARBOXYLESTERASE"/>
    <property type="match status" value="1"/>
</dbReference>